<evidence type="ECO:0000259" key="1">
    <source>
        <dbReference type="PROSITE" id="PS51186"/>
    </source>
</evidence>
<keyword evidence="3" id="KW-1185">Reference proteome</keyword>
<dbReference type="CDD" id="cd04301">
    <property type="entry name" value="NAT_SF"/>
    <property type="match status" value="1"/>
</dbReference>
<gene>
    <name evidence="2" type="ORF">SIL87_14880</name>
</gene>
<feature type="domain" description="N-acetyltransferase" evidence="1">
    <location>
        <begin position="1"/>
        <end position="146"/>
    </location>
</feature>
<dbReference type="Pfam" id="PF00583">
    <property type="entry name" value="Acetyltransf_1"/>
    <property type="match status" value="1"/>
</dbReference>
<dbReference type="InterPro" id="IPR016181">
    <property type="entry name" value="Acyl_CoA_acyltransferase"/>
</dbReference>
<sequence>MTREVVHLMADSPDLIRWLEGAEPLHRMLRPQMEAGYVSKMQRILGEGAHLALVHQSGVIRALAMFRAFHNTWNGYRFYIDDLVTDDSQRSAGHGHFLISWCEDLARGWGCTALTLESGVQRGAAHRFYFRERMTVEAFSFIKTITQP</sequence>
<accession>A0AAW9DV68</accession>
<keyword evidence="2" id="KW-0808">Transferase</keyword>
<protein>
    <submittedName>
        <fullName evidence="2">GNAT family N-acetyltransferase</fullName>
        <ecNumber evidence="2">2.3.1.-</ecNumber>
    </submittedName>
</protein>
<organism evidence="2 3">
    <name type="scientific">Acidiphilium acidophilum</name>
    <name type="common">Thiobacillus acidophilus</name>
    <dbReference type="NCBI Taxonomy" id="76588"/>
    <lineage>
        <taxon>Bacteria</taxon>
        <taxon>Pseudomonadati</taxon>
        <taxon>Pseudomonadota</taxon>
        <taxon>Alphaproteobacteria</taxon>
        <taxon>Acetobacterales</taxon>
        <taxon>Acidocellaceae</taxon>
        <taxon>Acidiphilium</taxon>
    </lineage>
</organism>
<comment type="caution">
    <text evidence="2">The sequence shown here is derived from an EMBL/GenBank/DDBJ whole genome shotgun (WGS) entry which is preliminary data.</text>
</comment>
<name>A0AAW9DV68_ACIAO</name>
<dbReference type="GO" id="GO:0016747">
    <property type="term" value="F:acyltransferase activity, transferring groups other than amino-acyl groups"/>
    <property type="evidence" value="ECO:0007669"/>
    <property type="project" value="InterPro"/>
</dbReference>
<dbReference type="Gene3D" id="3.40.630.30">
    <property type="match status" value="1"/>
</dbReference>
<dbReference type="SUPFAM" id="SSF55729">
    <property type="entry name" value="Acyl-CoA N-acyltransferases (Nat)"/>
    <property type="match status" value="1"/>
</dbReference>
<dbReference type="EC" id="2.3.1.-" evidence="2"/>
<keyword evidence="2" id="KW-0012">Acyltransferase</keyword>
<proteinExistence type="predicted"/>
<dbReference type="AlphaFoldDB" id="A0AAW9DV68"/>
<dbReference type="InterPro" id="IPR000182">
    <property type="entry name" value="GNAT_dom"/>
</dbReference>
<evidence type="ECO:0000313" key="2">
    <source>
        <dbReference type="EMBL" id="MDX5932045.1"/>
    </source>
</evidence>
<dbReference type="Proteomes" id="UP001279553">
    <property type="component" value="Unassembled WGS sequence"/>
</dbReference>
<dbReference type="PROSITE" id="PS51186">
    <property type="entry name" value="GNAT"/>
    <property type="match status" value="1"/>
</dbReference>
<reference evidence="2 3" key="1">
    <citation type="submission" date="2023-11" db="EMBL/GenBank/DDBJ databases">
        <title>MicrobeMod: A computational toolkit for identifying prokaryotic methylation and restriction-modification with nanopore sequencing.</title>
        <authorList>
            <person name="Crits-Christoph A."/>
            <person name="Kang S.C."/>
            <person name="Lee H."/>
            <person name="Ostrov N."/>
        </authorList>
    </citation>
    <scope>NUCLEOTIDE SEQUENCE [LARGE SCALE GENOMIC DNA]</scope>
    <source>
        <strain evidence="2 3">DSMZ 700</strain>
    </source>
</reference>
<evidence type="ECO:0000313" key="3">
    <source>
        <dbReference type="Proteomes" id="UP001279553"/>
    </source>
</evidence>
<dbReference type="EMBL" id="JAWXYB010000018">
    <property type="protein sequence ID" value="MDX5932045.1"/>
    <property type="molecule type" value="Genomic_DNA"/>
</dbReference>